<dbReference type="InterPro" id="IPR005471">
    <property type="entry name" value="Tscrpt_reg_IclR_N"/>
</dbReference>
<accession>A0A1H1ZT83</accession>
<dbReference type="SMART" id="SM00346">
    <property type="entry name" value="HTH_ICLR"/>
    <property type="match status" value="1"/>
</dbReference>
<dbReference type="Pfam" id="PF09339">
    <property type="entry name" value="HTH_IclR"/>
    <property type="match status" value="1"/>
</dbReference>
<dbReference type="InterPro" id="IPR014757">
    <property type="entry name" value="Tscrpt_reg_IclR_C"/>
</dbReference>
<keyword evidence="2 6" id="KW-0238">DNA-binding</keyword>
<dbReference type="GO" id="GO:0045892">
    <property type="term" value="P:negative regulation of DNA-templated transcription"/>
    <property type="evidence" value="ECO:0007669"/>
    <property type="project" value="TreeGrafter"/>
</dbReference>
<dbReference type="PANTHER" id="PTHR30136">
    <property type="entry name" value="HELIX-TURN-HELIX TRANSCRIPTIONAL REGULATOR, ICLR FAMILY"/>
    <property type="match status" value="1"/>
</dbReference>
<dbReference type="SUPFAM" id="SSF55781">
    <property type="entry name" value="GAF domain-like"/>
    <property type="match status" value="1"/>
</dbReference>
<dbReference type="GO" id="GO:0003677">
    <property type="term" value="F:DNA binding"/>
    <property type="evidence" value="ECO:0007669"/>
    <property type="project" value="UniProtKB-KW"/>
</dbReference>
<dbReference type="GO" id="GO:0003700">
    <property type="term" value="F:DNA-binding transcription factor activity"/>
    <property type="evidence" value="ECO:0007669"/>
    <property type="project" value="TreeGrafter"/>
</dbReference>
<dbReference type="InterPro" id="IPR036388">
    <property type="entry name" value="WH-like_DNA-bd_sf"/>
</dbReference>
<dbReference type="Pfam" id="PF01614">
    <property type="entry name" value="IclR_C"/>
    <property type="match status" value="1"/>
</dbReference>
<dbReference type="SUPFAM" id="SSF46785">
    <property type="entry name" value="Winged helix' DNA-binding domain"/>
    <property type="match status" value="1"/>
</dbReference>
<protein>
    <submittedName>
        <fullName evidence="6">DNA-binding transcriptional regulator, IclR family</fullName>
    </submittedName>
</protein>
<evidence type="ECO:0000256" key="1">
    <source>
        <dbReference type="ARBA" id="ARBA00023015"/>
    </source>
</evidence>
<gene>
    <name evidence="6" type="ORF">SAMN04489716_3473</name>
</gene>
<organism evidence="6 7">
    <name type="scientific">Actinoplanes derwentensis</name>
    <dbReference type="NCBI Taxonomy" id="113562"/>
    <lineage>
        <taxon>Bacteria</taxon>
        <taxon>Bacillati</taxon>
        <taxon>Actinomycetota</taxon>
        <taxon>Actinomycetes</taxon>
        <taxon>Micromonosporales</taxon>
        <taxon>Micromonosporaceae</taxon>
        <taxon>Actinoplanes</taxon>
    </lineage>
</organism>
<evidence type="ECO:0000256" key="2">
    <source>
        <dbReference type="ARBA" id="ARBA00023125"/>
    </source>
</evidence>
<evidence type="ECO:0000256" key="3">
    <source>
        <dbReference type="ARBA" id="ARBA00023163"/>
    </source>
</evidence>
<proteinExistence type="predicted"/>
<dbReference type="PANTHER" id="PTHR30136:SF39">
    <property type="entry name" value="TRANSCRIPTIONAL REGULATORY PROTEIN"/>
    <property type="match status" value="1"/>
</dbReference>
<evidence type="ECO:0000259" key="5">
    <source>
        <dbReference type="PROSITE" id="PS51078"/>
    </source>
</evidence>
<dbReference type="EMBL" id="LT629758">
    <property type="protein sequence ID" value="SDT36622.1"/>
    <property type="molecule type" value="Genomic_DNA"/>
</dbReference>
<dbReference type="STRING" id="113562.SAMN04489716_3473"/>
<sequence length="278" mass="29936">MTIVETQTRLAGPAIGSETAGRVIDVLLLFGQGPTRRGVTEISRELGLSKTVVHRILQSLVQRDVLVTDPDSRDYRLGAAALALGSRAIREAELRVIGLPFLLRLRDETGETSTLSARVGLERLHLAQVESEQEVRVSVPVGRRVPLYAGSSSLAILAWMPPADQHVVLSRPIPRFTAQTPQDPEKVLSRLTEIRQRGWAETAAERKPDAGAVAAPLLGPDGEVVGAISVAGPINRMDPETRARYAPFVLNAAAELSTALANITDAIPTDDDIAFHES</sequence>
<dbReference type="InterPro" id="IPR036390">
    <property type="entry name" value="WH_DNA-bd_sf"/>
</dbReference>
<dbReference type="InterPro" id="IPR050707">
    <property type="entry name" value="HTH_MetabolicPath_Reg"/>
</dbReference>
<dbReference type="PROSITE" id="PS51077">
    <property type="entry name" value="HTH_ICLR"/>
    <property type="match status" value="1"/>
</dbReference>
<name>A0A1H1ZT83_9ACTN</name>
<dbReference type="AlphaFoldDB" id="A0A1H1ZT83"/>
<keyword evidence="7" id="KW-1185">Reference proteome</keyword>
<dbReference type="InterPro" id="IPR029016">
    <property type="entry name" value="GAF-like_dom_sf"/>
</dbReference>
<keyword evidence="3" id="KW-0804">Transcription</keyword>
<feature type="domain" description="IclR-ED" evidence="5">
    <location>
        <begin position="80"/>
        <end position="262"/>
    </location>
</feature>
<dbReference type="Gene3D" id="3.30.450.40">
    <property type="match status" value="1"/>
</dbReference>
<evidence type="ECO:0000313" key="6">
    <source>
        <dbReference type="EMBL" id="SDT36622.1"/>
    </source>
</evidence>
<feature type="domain" description="HTH iclR-type" evidence="4">
    <location>
        <begin position="17"/>
        <end position="79"/>
    </location>
</feature>
<dbReference type="Proteomes" id="UP000198688">
    <property type="component" value="Chromosome I"/>
</dbReference>
<evidence type="ECO:0000313" key="7">
    <source>
        <dbReference type="Proteomes" id="UP000198688"/>
    </source>
</evidence>
<evidence type="ECO:0000259" key="4">
    <source>
        <dbReference type="PROSITE" id="PS51077"/>
    </source>
</evidence>
<reference evidence="6 7" key="1">
    <citation type="submission" date="2016-10" db="EMBL/GenBank/DDBJ databases">
        <authorList>
            <person name="de Groot N.N."/>
        </authorList>
    </citation>
    <scope>NUCLEOTIDE SEQUENCE [LARGE SCALE GENOMIC DNA]</scope>
    <source>
        <strain evidence="6 7">DSM 43941</strain>
    </source>
</reference>
<keyword evidence="1" id="KW-0805">Transcription regulation</keyword>
<dbReference type="PROSITE" id="PS51078">
    <property type="entry name" value="ICLR_ED"/>
    <property type="match status" value="1"/>
</dbReference>
<dbReference type="Gene3D" id="1.10.10.10">
    <property type="entry name" value="Winged helix-like DNA-binding domain superfamily/Winged helix DNA-binding domain"/>
    <property type="match status" value="1"/>
</dbReference>